<dbReference type="EMBL" id="CZPZ01000019">
    <property type="protein sequence ID" value="CUS36736.1"/>
    <property type="molecule type" value="Genomic_DNA"/>
</dbReference>
<dbReference type="Proteomes" id="UP000198736">
    <property type="component" value="Unassembled WGS sequence"/>
</dbReference>
<evidence type="ECO:0000313" key="7">
    <source>
        <dbReference type="Proteomes" id="UP000198736"/>
    </source>
</evidence>
<comment type="similarity">
    <text evidence="1">Belongs to the membrane fusion protein (MFP) (TC 8.A.1) family.</text>
</comment>
<evidence type="ECO:0000256" key="1">
    <source>
        <dbReference type="ARBA" id="ARBA00009477"/>
    </source>
</evidence>
<dbReference type="GO" id="GO:1990281">
    <property type="term" value="C:efflux pump complex"/>
    <property type="evidence" value="ECO:0007669"/>
    <property type="project" value="TreeGrafter"/>
</dbReference>
<accession>A0A0S4LJF8</accession>
<dbReference type="PANTHER" id="PTHR30469:SF15">
    <property type="entry name" value="HLYD FAMILY OF SECRETION PROTEINS"/>
    <property type="match status" value="1"/>
</dbReference>
<dbReference type="STRING" id="1742973.COMA2_260007"/>
<evidence type="ECO:0000259" key="5">
    <source>
        <dbReference type="Pfam" id="PF25954"/>
    </source>
</evidence>
<dbReference type="PANTHER" id="PTHR30469">
    <property type="entry name" value="MULTIDRUG RESISTANCE PROTEIN MDTA"/>
    <property type="match status" value="1"/>
</dbReference>
<evidence type="ECO:0000313" key="6">
    <source>
        <dbReference type="EMBL" id="CUS36736.1"/>
    </source>
</evidence>
<dbReference type="AlphaFoldDB" id="A0A0S4LJF8"/>
<protein>
    <submittedName>
        <fullName evidence="6">Efflux transporter, RND family, MFP subunit</fullName>
    </submittedName>
</protein>
<dbReference type="GO" id="GO:0015562">
    <property type="term" value="F:efflux transmembrane transporter activity"/>
    <property type="evidence" value="ECO:0007669"/>
    <property type="project" value="TreeGrafter"/>
</dbReference>
<evidence type="ECO:0000259" key="3">
    <source>
        <dbReference type="Pfam" id="PF25876"/>
    </source>
</evidence>
<reference evidence="7" key="1">
    <citation type="submission" date="2015-10" db="EMBL/GenBank/DDBJ databases">
        <authorList>
            <person name="Luecker S."/>
            <person name="Luecker S."/>
        </authorList>
    </citation>
    <scope>NUCLEOTIDE SEQUENCE [LARGE SCALE GENOMIC DNA]</scope>
</reference>
<dbReference type="RefSeq" id="WP_217490724.1">
    <property type="nucleotide sequence ID" value="NZ_CZPZ01000019.1"/>
</dbReference>
<dbReference type="InterPro" id="IPR006143">
    <property type="entry name" value="RND_pump_MFP"/>
</dbReference>
<dbReference type="Gene3D" id="1.10.287.470">
    <property type="entry name" value="Helix hairpin bin"/>
    <property type="match status" value="1"/>
</dbReference>
<proteinExistence type="inferred from homology"/>
<dbReference type="NCBIfam" id="TIGR01730">
    <property type="entry name" value="RND_mfp"/>
    <property type="match status" value="1"/>
</dbReference>
<keyword evidence="2" id="KW-0175">Coiled coil</keyword>
<feature type="domain" description="Multidrug resistance protein MdtA-like barrel-sandwich hybrid" evidence="4">
    <location>
        <begin position="119"/>
        <end position="250"/>
    </location>
</feature>
<organism evidence="6 7">
    <name type="scientific">Candidatus Nitrospira nitrificans</name>
    <dbReference type="NCBI Taxonomy" id="1742973"/>
    <lineage>
        <taxon>Bacteria</taxon>
        <taxon>Pseudomonadati</taxon>
        <taxon>Nitrospirota</taxon>
        <taxon>Nitrospiria</taxon>
        <taxon>Nitrospirales</taxon>
        <taxon>Nitrospiraceae</taxon>
        <taxon>Nitrospira</taxon>
    </lineage>
</organism>
<dbReference type="Gene3D" id="2.40.50.100">
    <property type="match status" value="1"/>
</dbReference>
<dbReference type="Gene3D" id="2.40.30.170">
    <property type="match status" value="1"/>
</dbReference>
<keyword evidence="7" id="KW-1185">Reference proteome</keyword>
<feature type="coiled-coil region" evidence="2">
    <location>
        <begin position="155"/>
        <end position="220"/>
    </location>
</feature>
<feature type="domain" description="CusB-like beta-barrel" evidence="5">
    <location>
        <begin position="262"/>
        <end position="331"/>
    </location>
</feature>
<name>A0A0S4LJF8_9BACT</name>
<gene>
    <name evidence="6" type="ORF">COMA2_260007</name>
</gene>
<dbReference type="Pfam" id="PF25917">
    <property type="entry name" value="BSH_RND"/>
    <property type="match status" value="1"/>
</dbReference>
<evidence type="ECO:0000259" key="4">
    <source>
        <dbReference type="Pfam" id="PF25917"/>
    </source>
</evidence>
<dbReference type="Gene3D" id="2.40.420.20">
    <property type="match status" value="1"/>
</dbReference>
<sequence length="433" mass="47616">MTKPRKLITAAPRPTGFQATLLQLEKRALMCAYAKRRADLWRSSIFEDRDGPLSSIVSVQGKFLACLLLPLMMFLGCTPQDRQPQQIARPVKVVRIVDQTDSVMSFAGEVRARYETTLAFRVSGKMIHRPVEVGDRVHKGQRLARLDFNDYQLGTDALNAQLKSAQAERDFARDDLARYRELLNLRVISPAEFDRHETAYITARERVAALNAQLSQATNQLQYTDLLADRDGVVTALEAEIGQVVAAGQPVVKLARLDEKEIHIDIPEQRVAGIELHQKVRVTLWADGGRQITAHIREIAAAADPASRTYRVKATLLEGQDEARLGKTATVWIPLATPSRIAVPLSAVFTPQNEPGRPRVWLVDEQAGTVRSVPVQLGEALDGERIVVGGVRSGQLVVSAGVQRLAEGQAVRVPEQVATAAQGSVAEGKEDQP</sequence>
<feature type="domain" description="Multidrug resistance protein MdtA-like alpha-helical hairpin" evidence="3">
    <location>
        <begin position="157"/>
        <end position="224"/>
    </location>
</feature>
<dbReference type="InterPro" id="IPR058624">
    <property type="entry name" value="MdtA-like_HH"/>
</dbReference>
<dbReference type="SUPFAM" id="SSF111369">
    <property type="entry name" value="HlyD-like secretion proteins"/>
    <property type="match status" value="1"/>
</dbReference>
<dbReference type="InterPro" id="IPR058792">
    <property type="entry name" value="Beta-barrel_RND_2"/>
</dbReference>
<evidence type="ECO:0000256" key="2">
    <source>
        <dbReference type="SAM" id="Coils"/>
    </source>
</evidence>
<dbReference type="Pfam" id="PF25876">
    <property type="entry name" value="HH_MFP_RND"/>
    <property type="match status" value="1"/>
</dbReference>
<dbReference type="InterPro" id="IPR058625">
    <property type="entry name" value="MdtA-like_BSH"/>
</dbReference>
<dbReference type="Pfam" id="PF25954">
    <property type="entry name" value="Beta-barrel_RND_2"/>
    <property type="match status" value="1"/>
</dbReference>